<feature type="region of interest" description="Disordered" evidence="1">
    <location>
        <begin position="16"/>
        <end position="44"/>
    </location>
</feature>
<protein>
    <submittedName>
        <fullName evidence="2">Uncharacterized protein</fullName>
    </submittedName>
</protein>
<accession>A0A4C2ACK8</accession>
<gene>
    <name evidence="2" type="ORF">EVAR_89951_1</name>
</gene>
<sequence length="100" mass="11213">MTRKWAHQQHYTMGFSLTNSRGGAHSLGCPFESENRPRPIPPITAHDSGRASVLLYHAHWAALSRLVSVGRNQDRTTLGRLAKHKTLLALNKLEACETRK</sequence>
<comment type="caution">
    <text evidence="2">The sequence shown here is derived from an EMBL/GenBank/DDBJ whole genome shotgun (WGS) entry which is preliminary data.</text>
</comment>
<dbReference type="EMBL" id="BGZK01002855">
    <property type="protein sequence ID" value="GBP96974.1"/>
    <property type="molecule type" value="Genomic_DNA"/>
</dbReference>
<evidence type="ECO:0000313" key="3">
    <source>
        <dbReference type="Proteomes" id="UP000299102"/>
    </source>
</evidence>
<dbReference type="AlphaFoldDB" id="A0A4C2ACK8"/>
<evidence type="ECO:0000256" key="1">
    <source>
        <dbReference type="SAM" id="MobiDB-lite"/>
    </source>
</evidence>
<organism evidence="2 3">
    <name type="scientific">Eumeta variegata</name>
    <name type="common">Bagworm moth</name>
    <name type="synonym">Eumeta japonica</name>
    <dbReference type="NCBI Taxonomy" id="151549"/>
    <lineage>
        <taxon>Eukaryota</taxon>
        <taxon>Metazoa</taxon>
        <taxon>Ecdysozoa</taxon>
        <taxon>Arthropoda</taxon>
        <taxon>Hexapoda</taxon>
        <taxon>Insecta</taxon>
        <taxon>Pterygota</taxon>
        <taxon>Neoptera</taxon>
        <taxon>Endopterygota</taxon>
        <taxon>Lepidoptera</taxon>
        <taxon>Glossata</taxon>
        <taxon>Ditrysia</taxon>
        <taxon>Tineoidea</taxon>
        <taxon>Psychidae</taxon>
        <taxon>Oiketicinae</taxon>
        <taxon>Eumeta</taxon>
    </lineage>
</organism>
<reference evidence="2 3" key="1">
    <citation type="journal article" date="2019" name="Commun. Biol.">
        <title>The bagworm genome reveals a unique fibroin gene that provides high tensile strength.</title>
        <authorList>
            <person name="Kono N."/>
            <person name="Nakamura H."/>
            <person name="Ohtoshi R."/>
            <person name="Tomita M."/>
            <person name="Numata K."/>
            <person name="Arakawa K."/>
        </authorList>
    </citation>
    <scope>NUCLEOTIDE SEQUENCE [LARGE SCALE GENOMIC DNA]</scope>
</reference>
<name>A0A4C2ACK8_EUMVA</name>
<keyword evidence="3" id="KW-1185">Reference proteome</keyword>
<dbReference type="Proteomes" id="UP000299102">
    <property type="component" value="Unassembled WGS sequence"/>
</dbReference>
<evidence type="ECO:0000313" key="2">
    <source>
        <dbReference type="EMBL" id="GBP96974.1"/>
    </source>
</evidence>
<proteinExistence type="predicted"/>